<dbReference type="AlphaFoldDB" id="A0A6J8D794"/>
<dbReference type="OrthoDB" id="6132182at2759"/>
<feature type="domain" description="VWFA" evidence="3">
    <location>
        <begin position="37"/>
        <end position="171"/>
    </location>
</feature>
<accession>A0A6J8D794</accession>
<dbReference type="EMBL" id="CACVKT020006772">
    <property type="protein sequence ID" value="CAC5403487.1"/>
    <property type="molecule type" value="Genomic_DNA"/>
</dbReference>
<dbReference type="Gene3D" id="3.40.50.410">
    <property type="entry name" value="von Willebrand factor, type A domain"/>
    <property type="match status" value="2"/>
</dbReference>
<dbReference type="PANTHER" id="PTHR24020">
    <property type="entry name" value="COLLAGEN ALPHA"/>
    <property type="match status" value="1"/>
</dbReference>
<dbReference type="InterPro" id="IPR000742">
    <property type="entry name" value="EGF"/>
</dbReference>
<feature type="domain" description="VWFA" evidence="3">
    <location>
        <begin position="221"/>
        <end position="343"/>
    </location>
</feature>
<dbReference type="CDD" id="cd00198">
    <property type="entry name" value="vWFA"/>
    <property type="match status" value="1"/>
</dbReference>
<dbReference type="SMART" id="SM00327">
    <property type="entry name" value="VWA"/>
    <property type="match status" value="2"/>
</dbReference>
<gene>
    <name evidence="5" type="ORF">MCOR_37374</name>
</gene>
<dbReference type="PANTHER" id="PTHR24020:SF20">
    <property type="entry name" value="PH DOMAIN-CONTAINING PROTEIN"/>
    <property type="match status" value="1"/>
</dbReference>
<sequence length="435" mass="48840">MTRSELDCKFVAELKVEAKKAEYIHATSADCSDQPADIGFLIDESGSVHEANFLKNLNFVKQFVDLFEIGNSAVKISTFAFHTSIGNGFHFCCCKDKASIKSNIDNINYNGGGEDFEMALNFSRYTMFQSVNGARDFSLKILMFFTDSQSLIRDGGSILHELGIIVYAVDVLTNPYQRSPQPCQNQGTCISTGGSMYTCSCPEGFTSHNCQTVCQRSEEVDVFFAVDTSNGWQNFDLNTKVPTIMNKILPGLILGPMNTHIALLTYASSSNLRFDFNKYNDETKRQNLQRQLSSFGKTTDTNTNITALINSAHALLFEKNEITTEESKLIETFKEKVEIFAVGLDQSNEQFKVMLDIATTSFHIGDSLHHTIHSHIGNGVKFSTFDCDNDIHPNANCAQQFYGAWWYTDCHISNLYEKYLGGYFKSFADRIVWNT</sequence>
<keyword evidence="1" id="KW-0245">EGF-like domain</keyword>
<dbReference type="SUPFAM" id="SSF53300">
    <property type="entry name" value="vWA-like"/>
    <property type="match status" value="2"/>
</dbReference>
<keyword evidence="1" id="KW-1015">Disulfide bond</keyword>
<organism evidence="5 6">
    <name type="scientific">Mytilus coruscus</name>
    <name type="common">Sea mussel</name>
    <dbReference type="NCBI Taxonomy" id="42192"/>
    <lineage>
        <taxon>Eukaryota</taxon>
        <taxon>Metazoa</taxon>
        <taxon>Spiralia</taxon>
        <taxon>Lophotrochozoa</taxon>
        <taxon>Mollusca</taxon>
        <taxon>Bivalvia</taxon>
        <taxon>Autobranchia</taxon>
        <taxon>Pteriomorphia</taxon>
        <taxon>Mytilida</taxon>
        <taxon>Mytiloidea</taxon>
        <taxon>Mytilidae</taxon>
        <taxon>Mytilinae</taxon>
        <taxon>Mytilus</taxon>
    </lineage>
</organism>
<name>A0A6J8D794_MYTCO</name>
<dbReference type="CDD" id="cd00054">
    <property type="entry name" value="EGF_CA"/>
    <property type="match status" value="1"/>
</dbReference>
<dbReference type="PROSITE" id="PS51406">
    <property type="entry name" value="FIBRINOGEN_C_2"/>
    <property type="match status" value="1"/>
</dbReference>
<dbReference type="SMART" id="SM00181">
    <property type="entry name" value="EGF"/>
    <property type="match status" value="1"/>
</dbReference>
<dbReference type="PROSITE" id="PS50234">
    <property type="entry name" value="VWFA"/>
    <property type="match status" value="2"/>
</dbReference>
<dbReference type="InterPro" id="IPR036056">
    <property type="entry name" value="Fibrinogen-like_C"/>
</dbReference>
<dbReference type="InterPro" id="IPR002181">
    <property type="entry name" value="Fibrinogen_a/b/g_C_dom"/>
</dbReference>
<dbReference type="InterPro" id="IPR050525">
    <property type="entry name" value="ECM_Assembly_Org"/>
</dbReference>
<feature type="disulfide bond" evidence="1">
    <location>
        <begin position="201"/>
        <end position="210"/>
    </location>
</feature>
<evidence type="ECO:0000259" key="2">
    <source>
        <dbReference type="PROSITE" id="PS50026"/>
    </source>
</evidence>
<dbReference type="Gene3D" id="4.10.530.10">
    <property type="entry name" value="Gamma-fibrinogen Carboxyl Terminal Fragment, domain 2"/>
    <property type="match status" value="1"/>
</dbReference>
<protein>
    <submittedName>
        <fullName evidence="5">Uncharacterized protein</fullName>
    </submittedName>
</protein>
<feature type="domain" description="EGF-like" evidence="2">
    <location>
        <begin position="174"/>
        <end position="211"/>
    </location>
</feature>
<feature type="domain" description="Fibrinogen C-terminal" evidence="4">
    <location>
        <begin position="365"/>
        <end position="435"/>
    </location>
</feature>
<proteinExistence type="predicted"/>
<evidence type="ECO:0000313" key="6">
    <source>
        <dbReference type="Proteomes" id="UP000507470"/>
    </source>
</evidence>
<dbReference type="Gene3D" id="2.10.25.10">
    <property type="entry name" value="Laminin"/>
    <property type="match status" value="1"/>
</dbReference>
<comment type="caution">
    <text evidence="1">Lacks conserved residue(s) required for the propagation of feature annotation.</text>
</comment>
<dbReference type="Pfam" id="PF00147">
    <property type="entry name" value="Fibrinogen_C"/>
    <property type="match status" value="1"/>
</dbReference>
<dbReference type="SUPFAM" id="SSF56496">
    <property type="entry name" value="Fibrinogen C-terminal domain-like"/>
    <property type="match status" value="1"/>
</dbReference>
<reference evidence="5 6" key="1">
    <citation type="submission" date="2020-06" db="EMBL/GenBank/DDBJ databases">
        <authorList>
            <person name="Li R."/>
            <person name="Bekaert M."/>
        </authorList>
    </citation>
    <scope>NUCLEOTIDE SEQUENCE [LARGE SCALE GENOMIC DNA]</scope>
    <source>
        <strain evidence="6">wild</strain>
    </source>
</reference>
<evidence type="ECO:0000313" key="5">
    <source>
        <dbReference type="EMBL" id="CAC5403487.1"/>
    </source>
</evidence>
<dbReference type="Proteomes" id="UP000507470">
    <property type="component" value="Unassembled WGS sequence"/>
</dbReference>
<dbReference type="Pfam" id="PF00008">
    <property type="entry name" value="EGF"/>
    <property type="match status" value="1"/>
</dbReference>
<dbReference type="InterPro" id="IPR036465">
    <property type="entry name" value="vWFA_dom_sf"/>
</dbReference>
<dbReference type="Pfam" id="PF00092">
    <property type="entry name" value="VWA"/>
    <property type="match status" value="2"/>
</dbReference>
<evidence type="ECO:0000256" key="1">
    <source>
        <dbReference type="PROSITE-ProRule" id="PRU00076"/>
    </source>
</evidence>
<evidence type="ECO:0000259" key="4">
    <source>
        <dbReference type="PROSITE" id="PS51406"/>
    </source>
</evidence>
<dbReference type="InterPro" id="IPR002035">
    <property type="entry name" value="VWF_A"/>
</dbReference>
<keyword evidence="6" id="KW-1185">Reference proteome</keyword>
<evidence type="ECO:0000259" key="3">
    <source>
        <dbReference type="PROSITE" id="PS50234"/>
    </source>
</evidence>
<dbReference type="PROSITE" id="PS50026">
    <property type="entry name" value="EGF_3"/>
    <property type="match status" value="1"/>
</dbReference>